<dbReference type="Pfam" id="PF10737">
    <property type="entry name" value="GerPC"/>
    <property type="match status" value="1"/>
</dbReference>
<dbReference type="OrthoDB" id="2991331at2"/>
<dbReference type="AlphaFoldDB" id="A0A2W1NCD9"/>
<reference evidence="3" key="1">
    <citation type="submission" date="2018-06" db="EMBL/GenBank/DDBJ databases">
        <title>Paenibacillus xerothermodurans sp. nov. an extremely dry heat resistant spore forming bacterium isolated from the soil of Cape Canaveral, Florida.</title>
        <authorList>
            <person name="Seuylemezian A."/>
            <person name="Kaur N."/>
            <person name="Patil P."/>
            <person name="Patil P."/>
            <person name="Mayilraj S."/>
            <person name="Vaishampayan P."/>
        </authorList>
    </citation>
    <scope>NUCLEOTIDE SEQUENCE [LARGE SCALE GENOMIC DNA]</scope>
    <source>
        <strain evidence="3">ATCC 27380</strain>
    </source>
</reference>
<sequence>MVEVMHVNYWHQLAATVHQMHGLIGMQTRQIADMERRLSDMQSEMNMLRDQKRIHIDRVEYKFDQLKVEQLDGTLNIGLTPGTWGDLDVGSTGATDSEAAEEEPDDTLQPGDLPARPGVELANDISRELDKYMNEQVPQHIERLQAQSGHYLNKDHQNMIIEDLKKQIEHRIKHYLQQMSPGAIADQLPSIKDSVLFRTQNDIRKALANYFHRLPKKDVGE</sequence>
<keyword evidence="4" id="KW-1185">Reference proteome</keyword>
<dbReference type="EMBL" id="NHRJ02000001">
    <property type="protein sequence ID" value="PZE22369.1"/>
    <property type="molecule type" value="Genomic_DNA"/>
</dbReference>
<protein>
    <submittedName>
        <fullName evidence="3">Uncharacterized protein</fullName>
    </submittedName>
</protein>
<feature type="coiled-coil region" evidence="1">
    <location>
        <begin position="24"/>
        <end position="51"/>
    </location>
</feature>
<evidence type="ECO:0000256" key="2">
    <source>
        <dbReference type="SAM" id="MobiDB-lite"/>
    </source>
</evidence>
<gene>
    <name evidence="3" type="ORF">CBW46_000875</name>
</gene>
<organism evidence="3 4">
    <name type="scientific">Paenibacillus xerothermodurans</name>
    <dbReference type="NCBI Taxonomy" id="1977292"/>
    <lineage>
        <taxon>Bacteria</taxon>
        <taxon>Bacillati</taxon>
        <taxon>Bacillota</taxon>
        <taxon>Bacilli</taxon>
        <taxon>Bacillales</taxon>
        <taxon>Paenibacillaceae</taxon>
        <taxon>Paenibacillus</taxon>
    </lineage>
</organism>
<evidence type="ECO:0000313" key="3">
    <source>
        <dbReference type="EMBL" id="PZE22369.1"/>
    </source>
</evidence>
<dbReference type="InterPro" id="IPR019673">
    <property type="entry name" value="Spore_germination_GerPC"/>
</dbReference>
<feature type="region of interest" description="Disordered" evidence="2">
    <location>
        <begin position="86"/>
        <end position="115"/>
    </location>
</feature>
<proteinExistence type="predicted"/>
<evidence type="ECO:0000256" key="1">
    <source>
        <dbReference type="SAM" id="Coils"/>
    </source>
</evidence>
<comment type="caution">
    <text evidence="3">The sequence shown here is derived from an EMBL/GenBank/DDBJ whole genome shotgun (WGS) entry which is preliminary data.</text>
</comment>
<name>A0A2W1NCD9_PAEXE</name>
<dbReference type="Proteomes" id="UP000214746">
    <property type="component" value="Unassembled WGS sequence"/>
</dbReference>
<keyword evidence="1" id="KW-0175">Coiled coil</keyword>
<evidence type="ECO:0000313" key="4">
    <source>
        <dbReference type="Proteomes" id="UP000214746"/>
    </source>
</evidence>
<accession>A0A2W1NCD9</accession>